<sequence length="69" mass="7113">MGALEVEMDQTVGQDEDSLADDGASFEVDSLEVDSLEVDPETPSNRSRTVKVGIAATLFASLGLGVGLG</sequence>
<dbReference type="AlphaFoldDB" id="K0T1T3"/>
<evidence type="ECO:0000313" key="3">
    <source>
        <dbReference type="Proteomes" id="UP000266841"/>
    </source>
</evidence>
<evidence type="ECO:0000313" key="2">
    <source>
        <dbReference type="EMBL" id="EJK71129.1"/>
    </source>
</evidence>
<evidence type="ECO:0000256" key="1">
    <source>
        <dbReference type="SAM" id="MobiDB-lite"/>
    </source>
</evidence>
<dbReference type="Proteomes" id="UP000266841">
    <property type="component" value="Unassembled WGS sequence"/>
</dbReference>
<gene>
    <name evidence="2" type="ORF">THAOC_07461</name>
</gene>
<proteinExistence type="predicted"/>
<comment type="caution">
    <text evidence="2">The sequence shown here is derived from an EMBL/GenBank/DDBJ whole genome shotgun (WGS) entry which is preliminary data.</text>
</comment>
<organism evidence="2 3">
    <name type="scientific">Thalassiosira oceanica</name>
    <name type="common">Marine diatom</name>
    <dbReference type="NCBI Taxonomy" id="159749"/>
    <lineage>
        <taxon>Eukaryota</taxon>
        <taxon>Sar</taxon>
        <taxon>Stramenopiles</taxon>
        <taxon>Ochrophyta</taxon>
        <taxon>Bacillariophyta</taxon>
        <taxon>Coscinodiscophyceae</taxon>
        <taxon>Thalassiosirophycidae</taxon>
        <taxon>Thalassiosirales</taxon>
        <taxon>Thalassiosiraceae</taxon>
        <taxon>Thalassiosira</taxon>
    </lineage>
</organism>
<protein>
    <submittedName>
        <fullName evidence="2">Uncharacterized protein</fullName>
    </submittedName>
</protein>
<name>K0T1T3_THAOC</name>
<reference evidence="2 3" key="1">
    <citation type="journal article" date="2012" name="Genome Biol.">
        <title>Genome and low-iron response of an oceanic diatom adapted to chronic iron limitation.</title>
        <authorList>
            <person name="Lommer M."/>
            <person name="Specht M."/>
            <person name="Roy A.S."/>
            <person name="Kraemer L."/>
            <person name="Andreson R."/>
            <person name="Gutowska M.A."/>
            <person name="Wolf J."/>
            <person name="Bergner S.V."/>
            <person name="Schilhabel M.B."/>
            <person name="Klostermeier U.C."/>
            <person name="Beiko R.G."/>
            <person name="Rosenstiel P."/>
            <person name="Hippler M."/>
            <person name="Laroche J."/>
        </authorList>
    </citation>
    <scope>NUCLEOTIDE SEQUENCE [LARGE SCALE GENOMIC DNA]</scope>
    <source>
        <strain evidence="2 3">CCMP1005</strain>
    </source>
</reference>
<feature type="region of interest" description="Disordered" evidence="1">
    <location>
        <begin position="1"/>
        <end position="21"/>
    </location>
</feature>
<dbReference type="EMBL" id="AGNL01007604">
    <property type="protein sequence ID" value="EJK71129.1"/>
    <property type="molecule type" value="Genomic_DNA"/>
</dbReference>
<keyword evidence="3" id="KW-1185">Reference proteome</keyword>
<feature type="non-terminal residue" evidence="2">
    <location>
        <position position="69"/>
    </location>
</feature>
<accession>K0T1T3</accession>